<dbReference type="GO" id="GO:0046872">
    <property type="term" value="F:metal ion binding"/>
    <property type="evidence" value="ECO:0007669"/>
    <property type="project" value="UniProtKB-KW"/>
</dbReference>
<comment type="caution">
    <text evidence="5">The sequence shown here is derived from an EMBL/GenBank/DDBJ whole genome shotgun (WGS) entry which is preliminary data.</text>
</comment>
<organism evidence="5 6">
    <name type="scientific">Schaalia odontolytica</name>
    <dbReference type="NCBI Taxonomy" id="1660"/>
    <lineage>
        <taxon>Bacteria</taxon>
        <taxon>Bacillati</taxon>
        <taxon>Actinomycetota</taxon>
        <taxon>Actinomycetes</taxon>
        <taxon>Actinomycetales</taxon>
        <taxon>Actinomycetaceae</taxon>
        <taxon>Schaalia</taxon>
    </lineage>
</organism>
<evidence type="ECO:0000313" key="5">
    <source>
        <dbReference type="EMBL" id="KSW10879.1"/>
    </source>
</evidence>
<dbReference type="NCBIfam" id="TIGR01900">
    <property type="entry name" value="dapE-gram_pos"/>
    <property type="match status" value="1"/>
</dbReference>
<evidence type="ECO:0000256" key="1">
    <source>
        <dbReference type="ARBA" id="ARBA00022723"/>
    </source>
</evidence>
<keyword evidence="2 5" id="KW-0378">Hydrolase</keyword>
<dbReference type="GO" id="GO:0009089">
    <property type="term" value="P:lysine biosynthetic process via diaminopimelate"/>
    <property type="evidence" value="ECO:0007669"/>
    <property type="project" value="UniProtKB-UniRule"/>
</dbReference>
<evidence type="ECO:0000259" key="4">
    <source>
        <dbReference type="Pfam" id="PF07687"/>
    </source>
</evidence>
<dbReference type="SUPFAM" id="SSF53187">
    <property type="entry name" value="Zn-dependent exopeptidases"/>
    <property type="match status" value="1"/>
</dbReference>
<dbReference type="InterPro" id="IPR010174">
    <property type="entry name" value="Succinyl-DAP_deSuclase_DapE"/>
</dbReference>
<accession>A0A0V8RRY8</accession>
<dbReference type="InterPro" id="IPR011650">
    <property type="entry name" value="Peptidase_M20_dimer"/>
</dbReference>
<protein>
    <recommendedName>
        <fullName evidence="3">Succinyl-diaminopimelate desuccinylase</fullName>
        <ecNumber evidence="3">3.5.1.18</ecNumber>
    </recommendedName>
</protein>
<dbReference type="GO" id="GO:0008777">
    <property type="term" value="F:acetylornithine deacetylase activity"/>
    <property type="evidence" value="ECO:0007669"/>
    <property type="project" value="TreeGrafter"/>
</dbReference>
<dbReference type="GO" id="GO:0009014">
    <property type="term" value="F:succinyl-diaminopimelate desuccinylase activity"/>
    <property type="evidence" value="ECO:0007669"/>
    <property type="project" value="UniProtKB-UniRule"/>
</dbReference>
<reference evidence="5 6" key="1">
    <citation type="submission" date="2015-10" db="EMBL/GenBank/DDBJ databases">
        <title>Draft Genome of Actinomyces odontolyticus subsp. actinosynbacter strain XH001.</title>
        <authorList>
            <person name="Mclean J.S."/>
            <person name="He X."/>
        </authorList>
    </citation>
    <scope>NUCLEOTIDE SEQUENCE [LARGE SCALE GENOMIC DNA]</scope>
    <source>
        <strain evidence="5 6">XH001</strain>
    </source>
</reference>
<dbReference type="PANTHER" id="PTHR43808">
    <property type="entry name" value="ACETYLORNITHINE DEACETYLASE"/>
    <property type="match status" value="1"/>
</dbReference>
<name>A0A0V8RRY8_9ACTO</name>
<sequence>MQLTNLTDPVELTRQMIDIPSVSGEEGPLADAVEAALRGAGFGSVPSLEILRDGDAVCARTRLGLDQRVVLAGHLDTVPIADNVPGRFEERDGAAVLWGRGSVDMLGGCAAALALACEVGALLRSSDEAALSADVTWIFYDHEEVASHLNGLGRVQRNHPEWLAGDLALLGEPTAAHVEGGCNGTLRVIAHFPGRASHSARAWMGVNAIHAMAPVIERIAAYGNPVVTVDGLEFRESLSVVRVEGGIANNVIPEAASMTVNYRFAPSTRADDALEWVRGLFEGTGAMIEVDDLCEGARPGADSDVAQRFLSVAHQVAASRGEELQLSAKVGWTDVARFTQVGVPAMNFGPGNPLLAHTRDEHTPVSDIVKVHDTLRAFVLAQPTPTPAPHREA</sequence>
<evidence type="ECO:0000256" key="2">
    <source>
        <dbReference type="ARBA" id="ARBA00022801"/>
    </source>
</evidence>
<dbReference type="Proteomes" id="UP000054686">
    <property type="component" value="Unassembled WGS sequence"/>
</dbReference>
<dbReference type="EMBL" id="LLVT01000002">
    <property type="protein sequence ID" value="KSW10879.1"/>
    <property type="molecule type" value="Genomic_DNA"/>
</dbReference>
<dbReference type="Gene3D" id="3.30.70.360">
    <property type="match status" value="1"/>
</dbReference>
<dbReference type="GO" id="GO:0006526">
    <property type="term" value="P:L-arginine biosynthetic process"/>
    <property type="evidence" value="ECO:0007669"/>
    <property type="project" value="TreeGrafter"/>
</dbReference>
<keyword evidence="1" id="KW-0479">Metal-binding</keyword>
<evidence type="ECO:0000313" key="6">
    <source>
        <dbReference type="Proteomes" id="UP000054686"/>
    </source>
</evidence>
<dbReference type="Gene3D" id="3.40.630.10">
    <property type="entry name" value="Zn peptidases"/>
    <property type="match status" value="1"/>
</dbReference>
<dbReference type="InterPro" id="IPR002933">
    <property type="entry name" value="Peptidase_M20"/>
</dbReference>
<dbReference type="PANTHER" id="PTHR43808:SF31">
    <property type="entry name" value="N-ACETYL-L-CITRULLINE DEACETYLASE"/>
    <property type="match status" value="1"/>
</dbReference>
<dbReference type="Pfam" id="PF07687">
    <property type="entry name" value="M20_dimer"/>
    <property type="match status" value="1"/>
</dbReference>
<dbReference type="OrthoDB" id="7055905at2"/>
<gene>
    <name evidence="5" type="ORF">APY09_05230</name>
</gene>
<dbReference type="RefSeq" id="WP_060566507.1">
    <property type="nucleotide sequence ID" value="NZ_CP040006.1"/>
</dbReference>
<feature type="domain" description="Peptidase M20 dimerisation" evidence="4">
    <location>
        <begin position="185"/>
        <end position="281"/>
    </location>
</feature>
<proteinExistence type="predicted"/>
<dbReference type="AlphaFoldDB" id="A0A0V8RRY8"/>
<dbReference type="EC" id="3.5.1.18" evidence="3"/>
<dbReference type="InterPro" id="IPR050072">
    <property type="entry name" value="Peptidase_M20A"/>
</dbReference>
<dbReference type="Pfam" id="PF01546">
    <property type="entry name" value="Peptidase_M20"/>
    <property type="match status" value="1"/>
</dbReference>
<evidence type="ECO:0000256" key="3">
    <source>
        <dbReference type="NCBIfam" id="TIGR01900"/>
    </source>
</evidence>
<dbReference type="InterPro" id="IPR036264">
    <property type="entry name" value="Bact_exopeptidase_dim_dom"/>
</dbReference>
<dbReference type="SUPFAM" id="SSF55031">
    <property type="entry name" value="Bacterial exopeptidase dimerisation domain"/>
    <property type="match status" value="1"/>
</dbReference>